<gene>
    <name evidence="1" type="ORF">AB3G37_10085</name>
</gene>
<proteinExistence type="predicted"/>
<evidence type="ECO:0000313" key="1">
    <source>
        <dbReference type="EMBL" id="XDU74392.1"/>
    </source>
</evidence>
<dbReference type="RefSeq" id="WP_369790570.1">
    <property type="nucleotide sequence ID" value="NZ_CP165628.1"/>
</dbReference>
<accession>A0AB39VYS0</accession>
<reference evidence="1" key="1">
    <citation type="submission" date="2024-07" db="EMBL/GenBank/DDBJ databases">
        <authorList>
            <person name="Biller S.J."/>
        </authorList>
    </citation>
    <scope>NUCLEOTIDE SEQUENCE</scope>
    <source>
        <strain evidence="1">WC2420</strain>
    </source>
</reference>
<organism evidence="1">
    <name type="scientific">Rouxiella sp. WC2420</name>
    <dbReference type="NCBI Taxonomy" id="3234145"/>
    <lineage>
        <taxon>Bacteria</taxon>
        <taxon>Pseudomonadati</taxon>
        <taxon>Pseudomonadota</taxon>
        <taxon>Gammaproteobacteria</taxon>
        <taxon>Enterobacterales</taxon>
        <taxon>Yersiniaceae</taxon>
        <taxon>Rouxiella</taxon>
    </lineage>
</organism>
<protein>
    <submittedName>
        <fullName evidence="1">Uncharacterized protein</fullName>
    </submittedName>
</protein>
<dbReference type="AlphaFoldDB" id="A0AB39VYS0"/>
<name>A0AB39VYS0_9GAMM</name>
<dbReference type="EMBL" id="CP165628">
    <property type="protein sequence ID" value="XDU74392.1"/>
    <property type="molecule type" value="Genomic_DNA"/>
</dbReference>
<sequence>MTIETNYPGVYVKEDNALSLNITSGSTAVPVFVFEPLVSATKGVTDIIPSAGVLKKFNGWLEYLKFYNLVVSASSTDEVFEFKVTVSAGSEKKFRKRSLQQESHHLIYSKPLPIP</sequence>